<sequence>MVCRLLLLDMFCRLSSGSAMNARYGLHNNRRLRFGVQWIAPEGGWSEMITAALLIGHAVDVHRGQIWFCDNGNPSPELWENTTL</sequence>
<protein>
    <recommendedName>
        <fullName evidence="4">Secreted protein</fullName>
    </recommendedName>
</protein>
<evidence type="ECO:0008006" key="4">
    <source>
        <dbReference type="Google" id="ProtNLM"/>
    </source>
</evidence>
<dbReference type="EMBL" id="ML170236">
    <property type="protein sequence ID" value="TDL16754.1"/>
    <property type="molecule type" value="Genomic_DNA"/>
</dbReference>
<feature type="chain" id="PRO_5021390377" description="Secreted protein" evidence="1">
    <location>
        <begin position="18"/>
        <end position="84"/>
    </location>
</feature>
<evidence type="ECO:0000313" key="3">
    <source>
        <dbReference type="Proteomes" id="UP000294933"/>
    </source>
</evidence>
<accession>A0A4Y7PMW9</accession>
<keyword evidence="1" id="KW-0732">Signal</keyword>
<feature type="signal peptide" evidence="1">
    <location>
        <begin position="1"/>
        <end position="17"/>
    </location>
</feature>
<dbReference type="Proteomes" id="UP000294933">
    <property type="component" value="Unassembled WGS sequence"/>
</dbReference>
<evidence type="ECO:0000256" key="1">
    <source>
        <dbReference type="SAM" id="SignalP"/>
    </source>
</evidence>
<proteinExistence type="predicted"/>
<organism evidence="2 3">
    <name type="scientific">Rickenella mellea</name>
    <dbReference type="NCBI Taxonomy" id="50990"/>
    <lineage>
        <taxon>Eukaryota</taxon>
        <taxon>Fungi</taxon>
        <taxon>Dikarya</taxon>
        <taxon>Basidiomycota</taxon>
        <taxon>Agaricomycotina</taxon>
        <taxon>Agaricomycetes</taxon>
        <taxon>Hymenochaetales</taxon>
        <taxon>Rickenellaceae</taxon>
        <taxon>Rickenella</taxon>
    </lineage>
</organism>
<name>A0A4Y7PMW9_9AGAM</name>
<dbReference type="AlphaFoldDB" id="A0A4Y7PMW9"/>
<dbReference type="VEuPathDB" id="FungiDB:BD410DRAFT_795054"/>
<keyword evidence="3" id="KW-1185">Reference proteome</keyword>
<evidence type="ECO:0000313" key="2">
    <source>
        <dbReference type="EMBL" id="TDL16754.1"/>
    </source>
</evidence>
<reference evidence="2 3" key="1">
    <citation type="submission" date="2018-06" db="EMBL/GenBank/DDBJ databases">
        <title>A transcriptomic atlas of mushroom development highlights an independent origin of complex multicellularity.</title>
        <authorList>
            <consortium name="DOE Joint Genome Institute"/>
            <person name="Krizsan K."/>
            <person name="Almasi E."/>
            <person name="Merenyi Z."/>
            <person name="Sahu N."/>
            <person name="Viragh M."/>
            <person name="Koszo T."/>
            <person name="Mondo S."/>
            <person name="Kiss B."/>
            <person name="Balint B."/>
            <person name="Kues U."/>
            <person name="Barry K."/>
            <person name="Hegedus J.C."/>
            <person name="Henrissat B."/>
            <person name="Johnson J."/>
            <person name="Lipzen A."/>
            <person name="Ohm R."/>
            <person name="Nagy I."/>
            <person name="Pangilinan J."/>
            <person name="Yan J."/>
            <person name="Xiong Y."/>
            <person name="Grigoriev I.V."/>
            <person name="Hibbett D.S."/>
            <person name="Nagy L.G."/>
        </authorList>
    </citation>
    <scope>NUCLEOTIDE SEQUENCE [LARGE SCALE GENOMIC DNA]</scope>
    <source>
        <strain evidence="2 3">SZMC22713</strain>
    </source>
</reference>
<gene>
    <name evidence="2" type="ORF">BD410DRAFT_795054</name>
</gene>